<proteinExistence type="predicted"/>
<evidence type="ECO:0000256" key="5">
    <source>
        <dbReference type="ARBA" id="ARBA00022777"/>
    </source>
</evidence>
<dbReference type="EC" id="2.7.13.3" evidence="2"/>
<dbReference type="PRINTS" id="PR00344">
    <property type="entry name" value="BCTRLSENSOR"/>
</dbReference>
<evidence type="ECO:0000256" key="6">
    <source>
        <dbReference type="ARBA" id="ARBA00023012"/>
    </source>
</evidence>
<dbReference type="InterPro" id="IPR008207">
    <property type="entry name" value="Sig_transdc_His_kin_Hpt_dom"/>
</dbReference>
<dbReference type="InterPro" id="IPR005467">
    <property type="entry name" value="His_kinase_dom"/>
</dbReference>
<dbReference type="InterPro" id="IPR036641">
    <property type="entry name" value="HPT_dom_sf"/>
</dbReference>
<feature type="domain" description="CheW-like" evidence="12">
    <location>
        <begin position="838"/>
        <end position="988"/>
    </location>
</feature>
<dbReference type="SUPFAM" id="SSF50341">
    <property type="entry name" value="CheW-like"/>
    <property type="match status" value="1"/>
</dbReference>
<reference evidence="14" key="1">
    <citation type="submission" date="2020-09" db="EMBL/GenBank/DDBJ databases">
        <title>Iningainema tapete sp. nov. (Scytonemataceae, Cyanobacteria) from greenhouses in central Florida (USA) produces two types of nodularin with biosynthetic potential for microcystin-LR and anabaenopeptins.</title>
        <authorList>
            <person name="Berthold D.E."/>
            <person name="Lefler F.W."/>
            <person name="Huang I.-S."/>
            <person name="Abdulla H."/>
            <person name="Zimba P.V."/>
            <person name="Laughinghouse H.D. IV."/>
        </authorList>
    </citation>
    <scope>NUCLEOTIDE SEQUENCE</scope>
    <source>
        <strain evidence="14">BLCCT55</strain>
    </source>
</reference>
<evidence type="ECO:0000256" key="1">
    <source>
        <dbReference type="ARBA" id="ARBA00000085"/>
    </source>
</evidence>
<dbReference type="GO" id="GO:0000155">
    <property type="term" value="F:phosphorelay sensor kinase activity"/>
    <property type="evidence" value="ECO:0007669"/>
    <property type="project" value="InterPro"/>
</dbReference>
<feature type="domain" description="Histidine kinase" evidence="10">
    <location>
        <begin position="641"/>
        <end position="836"/>
    </location>
</feature>
<dbReference type="RefSeq" id="WP_190825097.1">
    <property type="nucleotide sequence ID" value="NZ_CAWPPI010000009.1"/>
</dbReference>
<evidence type="ECO:0000256" key="8">
    <source>
        <dbReference type="PROSITE-ProRule" id="PRU00169"/>
    </source>
</evidence>
<keyword evidence="5 14" id="KW-0418">Kinase</keyword>
<evidence type="ECO:0000256" key="2">
    <source>
        <dbReference type="ARBA" id="ARBA00012438"/>
    </source>
</evidence>
<keyword evidence="9" id="KW-0175">Coiled coil</keyword>
<dbReference type="PROSITE" id="PS50851">
    <property type="entry name" value="CHEW"/>
    <property type="match status" value="1"/>
</dbReference>
<evidence type="ECO:0000256" key="3">
    <source>
        <dbReference type="ARBA" id="ARBA00022553"/>
    </source>
</evidence>
<dbReference type="SMART" id="SM00387">
    <property type="entry name" value="HATPase_c"/>
    <property type="match status" value="1"/>
</dbReference>
<dbReference type="PANTHER" id="PTHR43395">
    <property type="entry name" value="SENSOR HISTIDINE KINASE CHEA"/>
    <property type="match status" value="1"/>
</dbReference>
<evidence type="ECO:0000259" key="10">
    <source>
        <dbReference type="PROSITE" id="PS50109"/>
    </source>
</evidence>
<keyword evidence="6" id="KW-0902">Two-component regulatory system</keyword>
<evidence type="ECO:0000313" key="15">
    <source>
        <dbReference type="Proteomes" id="UP000629098"/>
    </source>
</evidence>
<gene>
    <name evidence="14" type="ORF">ICL16_01360</name>
</gene>
<keyword evidence="4" id="KW-0808">Transferase</keyword>
<dbReference type="InterPro" id="IPR003594">
    <property type="entry name" value="HATPase_dom"/>
</dbReference>
<dbReference type="PROSITE" id="PS50110">
    <property type="entry name" value="RESPONSE_REGULATORY"/>
    <property type="match status" value="1"/>
</dbReference>
<feature type="coiled-coil region" evidence="9">
    <location>
        <begin position="542"/>
        <end position="569"/>
    </location>
</feature>
<dbReference type="InterPro" id="IPR002545">
    <property type="entry name" value="CheW-lke_dom"/>
</dbReference>
<dbReference type="InterPro" id="IPR004105">
    <property type="entry name" value="CheA-like_dim"/>
</dbReference>
<dbReference type="GO" id="GO:0005737">
    <property type="term" value="C:cytoplasm"/>
    <property type="evidence" value="ECO:0007669"/>
    <property type="project" value="InterPro"/>
</dbReference>
<dbReference type="SMART" id="SM00073">
    <property type="entry name" value="HPT"/>
    <property type="match status" value="1"/>
</dbReference>
<dbReference type="InterPro" id="IPR051315">
    <property type="entry name" value="Bact_Chemotaxis_CheA"/>
</dbReference>
<dbReference type="PANTHER" id="PTHR43395:SF1">
    <property type="entry name" value="CHEMOTAXIS PROTEIN CHEA"/>
    <property type="match status" value="1"/>
</dbReference>
<comment type="catalytic activity">
    <reaction evidence="1">
        <text>ATP + protein L-histidine = ADP + protein N-phospho-L-histidine.</text>
        <dbReference type="EC" id="2.7.13.3"/>
    </reaction>
</comment>
<dbReference type="SMART" id="SM01231">
    <property type="entry name" value="H-kinase_dim"/>
    <property type="match status" value="1"/>
</dbReference>
<feature type="domain" description="Response regulatory" evidence="11">
    <location>
        <begin position="1034"/>
        <end position="1151"/>
    </location>
</feature>
<protein>
    <recommendedName>
        <fullName evidence="2">histidine kinase</fullName>
        <ecNumber evidence="2">2.7.13.3</ecNumber>
    </recommendedName>
</protein>
<evidence type="ECO:0000256" key="4">
    <source>
        <dbReference type="ARBA" id="ARBA00022679"/>
    </source>
</evidence>
<dbReference type="InterPro" id="IPR011006">
    <property type="entry name" value="CheY-like_superfamily"/>
</dbReference>
<name>A0A8J7C5G8_9CYAN</name>
<dbReference type="SUPFAM" id="SSF52172">
    <property type="entry name" value="CheY-like"/>
    <property type="match status" value="1"/>
</dbReference>
<evidence type="ECO:0000259" key="12">
    <source>
        <dbReference type="PROSITE" id="PS50851"/>
    </source>
</evidence>
<dbReference type="Pfam" id="PF00072">
    <property type="entry name" value="Response_reg"/>
    <property type="match status" value="1"/>
</dbReference>
<evidence type="ECO:0000256" key="9">
    <source>
        <dbReference type="SAM" id="Coils"/>
    </source>
</evidence>
<dbReference type="Pfam" id="PF01627">
    <property type="entry name" value="Hpt"/>
    <property type="match status" value="1"/>
</dbReference>
<dbReference type="Gene3D" id="3.30.565.10">
    <property type="entry name" value="Histidine kinase-like ATPase, C-terminal domain"/>
    <property type="match status" value="1"/>
</dbReference>
<dbReference type="GO" id="GO:0006935">
    <property type="term" value="P:chemotaxis"/>
    <property type="evidence" value="ECO:0007669"/>
    <property type="project" value="InterPro"/>
</dbReference>
<dbReference type="SUPFAM" id="SSF55874">
    <property type="entry name" value="ATPase domain of HSP90 chaperone/DNA topoisomerase II/histidine kinase"/>
    <property type="match status" value="1"/>
</dbReference>
<sequence length="1165" mass="130367">MMDVSSIREQGYIYFLSEAPELLQIIEQELFSLPTDFSTAKVHNLMRATHTIKGGAANVGLEVINKVAHSLEDVFNALYNPEVQIDTELQTLLLQAYECLSLPLTAELTESSINDEEILQRAASVFAQLQEKLGGALNSEAHIPTSEELGFDIVLSIFETGITQRIESIVEAINNVQEPAELADFLRSQAEVFLGLAESLNLSGFRKIAQTIIAALNAYPSQVLKIAELALSDLQQAQIAVLAGDRTSGGEPNSAWQEFTTVNIPPTPRSWEGTPADDRGEIYELYEFLINVGNDKNQRLKPTVAGFYLKVIRCIFGWFNHYKEISYSELCLALLDNLDWLSEFFEFVQDKGDSQSLCLYRQGVILKILLAVAKFQQQQKPGLCEKPGFSNIQLLETKITYLAQEYKKYPPVTEQEKNWLDSHQLQKLLEIKAIPFQSDDNLVETIWGEDIVQLTHNEFIPNEFGEAETKSLAVSQQGGITDIVVPDYENKLNIQVEDKSQHSTVKNSHQRSFVRVDVEGLEVLNYLAGELLIYEKQQTVQDEQLQEIIEQLFQQIRRQQNTLNKLCELPLQIQDFVSQRGQKVVSVDFDSLEMDEYTEFHLTLHSAMEESLQLQETTESLDLLLKQSAQNHDKKQRLATDILDNLVEARMLPLGNILNRFTQMVHNFGNMYGKHVDIKLNGTEVLVDKAIAEKLYDPLLHLVRNAFDHGIERTEVRRELGKAEQGLIEICAYHRGSQTVIEVRDDGQGLNLDKIYKKAVELGFIPDDNTTPTQDQLLECLFAPGFSTAGKVSEISGRGIGLDIVRSQLQALNGSITVQSFPNQGTSFVLKIPFSMTTDQLMLVQAGGIVYALLLNSIEKILLPSAAIKELDGKKVLHWNIGNDERMIGIRQLKQLMHYNHKLSGATLQNQSTTHDTGAMTNPVLVLRSNQELLALEVDQIIGEQELVIRPLSQTITAPKYVYGCSNLANGTLILVIDSTLLFDNSEMQAVIDTIPLPIIGDKKKALPMSSSVPSTPLIAPTAVNDVNNNTSKMVLVVDDAMSLRQTLSLTLQKSGYQVLQAQNGVEALEQLQRHPEVRVVISDLEMPRMNGFELLSNVRKNPDLAEKPVVILTSRSAEKHRQLAQALGATAYLTKPYQEQEFLSTVENLINRGIADLTHIVIAN</sequence>
<evidence type="ECO:0000259" key="11">
    <source>
        <dbReference type="PROSITE" id="PS50110"/>
    </source>
</evidence>
<evidence type="ECO:0000259" key="13">
    <source>
        <dbReference type="PROSITE" id="PS50894"/>
    </source>
</evidence>
<organism evidence="14 15">
    <name type="scientific">Iningainema tapete BLCC-T55</name>
    <dbReference type="NCBI Taxonomy" id="2748662"/>
    <lineage>
        <taxon>Bacteria</taxon>
        <taxon>Bacillati</taxon>
        <taxon>Cyanobacteriota</taxon>
        <taxon>Cyanophyceae</taxon>
        <taxon>Nostocales</taxon>
        <taxon>Scytonemataceae</taxon>
        <taxon>Iningainema tapete</taxon>
    </lineage>
</organism>
<feature type="modified residue" description="4-aspartylphosphate" evidence="8">
    <location>
        <position position="1084"/>
    </location>
</feature>
<dbReference type="Gene3D" id="1.20.120.160">
    <property type="entry name" value="HPT domain"/>
    <property type="match status" value="1"/>
</dbReference>
<dbReference type="SMART" id="SM00260">
    <property type="entry name" value="CheW"/>
    <property type="match status" value="1"/>
</dbReference>
<evidence type="ECO:0000256" key="7">
    <source>
        <dbReference type="PROSITE-ProRule" id="PRU00110"/>
    </source>
</evidence>
<dbReference type="InterPro" id="IPR036890">
    <property type="entry name" value="HATPase_C_sf"/>
</dbReference>
<dbReference type="Proteomes" id="UP000629098">
    <property type="component" value="Unassembled WGS sequence"/>
</dbReference>
<dbReference type="EMBL" id="JACXAE010000009">
    <property type="protein sequence ID" value="MBD2770806.1"/>
    <property type="molecule type" value="Genomic_DNA"/>
</dbReference>
<dbReference type="FunFam" id="3.30.565.10:FF:000016">
    <property type="entry name" value="Chemotaxis protein CheA, putative"/>
    <property type="match status" value="1"/>
</dbReference>
<dbReference type="InterPro" id="IPR036061">
    <property type="entry name" value="CheW-like_dom_sf"/>
</dbReference>
<dbReference type="InterPro" id="IPR001789">
    <property type="entry name" value="Sig_transdc_resp-reg_receiver"/>
</dbReference>
<dbReference type="SUPFAM" id="SSF47226">
    <property type="entry name" value="Histidine-containing phosphotransfer domain, HPT domain"/>
    <property type="match status" value="1"/>
</dbReference>
<dbReference type="Gene3D" id="2.30.30.40">
    <property type="entry name" value="SH3 Domains"/>
    <property type="match status" value="1"/>
</dbReference>
<dbReference type="CDD" id="cd00088">
    <property type="entry name" value="HPT"/>
    <property type="match status" value="1"/>
</dbReference>
<dbReference type="SMART" id="SM00448">
    <property type="entry name" value="REC"/>
    <property type="match status" value="1"/>
</dbReference>
<dbReference type="AlphaFoldDB" id="A0A8J7C5G8"/>
<keyword evidence="15" id="KW-1185">Reference proteome</keyword>
<keyword evidence="3 8" id="KW-0597">Phosphoprotein</keyword>
<dbReference type="Pfam" id="PF01584">
    <property type="entry name" value="CheW"/>
    <property type="match status" value="1"/>
</dbReference>
<dbReference type="Pfam" id="PF02518">
    <property type="entry name" value="HATPase_c"/>
    <property type="match status" value="1"/>
</dbReference>
<feature type="domain" description="HPt" evidence="13">
    <location>
        <begin position="4"/>
        <end position="107"/>
    </location>
</feature>
<dbReference type="PROSITE" id="PS50109">
    <property type="entry name" value="HIS_KIN"/>
    <property type="match status" value="1"/>
</dbReference>
<dbReference type="InterPro" id="IPR004358">
    <property type="entry name" value="Sig_transdc_His_kin-like_C"/>
</dbReference>
<comment type="caution">
    <text evidence="14">The sequence shown here is derived from an EMBL/GenBank/DDBJ whole genome shotgun (WGS) entry which is preliminary data.</text>
</comment>
<dbReference type="PROSITE" id="PS50894">
    <property type="entry name" value="HPT"/>
    <property type="match status" value="1"/>
</dbReference>
<accession>A0A8J7C5G8</accession>
<dbReference type="Gene3D" id="3.40.50.2300">
    <property type="match status" value="1"/>
</dbReference>
<evidence type="ECO:0000313" key="14">
    <source>
        <dbReference type="EMBL" id="MBD2770806.1"/>
    </source>
</evidence>
<feature type="modified residue" description="Phosphohistidine" evidence="7">
    <location>
        <position position="50"/>
    </location>
</feature>